<organism evidence="17 18">
    <name type="scientific">Flavobacterium piscinae</name>
    <dbReference type="NCBI Taxonomy" id="2506424"/>
    <lineage>
        <taxon>Bacteria</taxon>
        <taxon>Pseudomonadati</taxon>
        <taxon>Bacteroidota</taxon>
        <taxon>Flavobacteriia</taxon>
        <taxon>Flavobacteriales</taxon>
        <taxon>Flavobacteriaceae</taxon>
        <taxon>Flavobacterium</taxon>
    </lineage>
</organism>
<feature type="transmembrane region" description="Helical" evidence="16">
    <location>
        <begin position="45"/>
        <end position="63"/>
    </location>
</feature>
<evidence type="ECO:0000256" key="7">
    <source>
        <dbReference type="ARBA" id="ARBA00022801"/>
    </source>
</evidence>
<accession>A0A4Q1KJ00</accession>
<proteinExistence type="predicted"/>
<evidence type="ECO:0000313" key="17">
    <source>
        <dbReference type="EMBL" id="RXR29119.1"/>
    </source>
</evidence>
<keyword evidence="10" id="KW-0119">Carbohydrate metabolism</keyword>
<evidence type="ECO:0000256" key="9">
    <source>
        <dbReference type="ARBA" id="ARBA00023180"/>
    </source>
</evidence>
<dbReference type="InterPro" id="IPR036259">
    <property type="entry name" value="MFS_trans_sf"/>
</dbReference>
<evidence type="ECO:0000256" key="14">
    <source>
        <dbReference type="ARBA" id="ARBA00042373"/>
    </source>
</evidence>
<keyword evidence="4" id="KW-0134">Cell wall</keyword>
<dbReference type="SUPFAM" id="SSF103473">
    <property type="entry name" value="MFS general substrate transporter"/>
    <property type="match status" value="1"/>
</dbReference>
<feature type="transmembrane region" description="Helical" evidence="16">
    <location>
        <begin position="283"/>
        <end position="307"/>
    </location>
</feature>
<keyword evidence="6" id="KW-0732">Signal</keyword>
<keyword evidence="8 16" id="KW-0472">Membrane</keyword>
<feature type="transmembrane region" description="Helical" evidence="16">
    <location>
        <begin position="250"/>
        <end position="277"/>
    </location>
</feature>
<feature type="transmembrane region" description="Helical" evidence="16">
    <location>
        <begin position="113"/>
        <end position="137"/>
    </location>
</feature>
<evidence type="ECO:0000256" key="5">
    <source>
        <dbReference type="ARBA" id="ARBA00022525"/>
    </source>
</evidence>
<dbReference type="OrthoDB" id="9764596at2"/>
<evidence type="ECO:0000256" key="16">
    <source>
        <dbReference type="SAM" id="Phobius"/>
    </source>
</evidence>
<feature type="transmembrane region" description="Helical" evidence="16">
    <location>
        <begin position="189"/>
        <end position="208"/>
    </location>
</feature>
<evidence type="ECO:0000256" key="15">
    <source>
        <dbReference type="ARBA" id="ARBA00043078"/>
    </source>
</evidence>
<dbReference type="AlphaFoldDB" id="A0A4Q1KJ00"/>
<feature type="transmembrane region" description="Helical" evidence="16">
    <location>
        <begin position="149"/>
        <end position="169"/>
    </location>
</feature>
<keyword evidence="11" id="KW-0961">Cell wall biogenesis/degradation</keyword>
<dbReference type="EMBL" id="SBKQ01000015">
    <property type="protein sequence ID" value="RXR29119.1"/>
    <property type="molecule type" value="Genomic_DNA"/>
</dbReference>
<evidence type="ECO:0000256" key="2">
    <source>
        <dbReference type="ARBA" id="ARBA00004236"/>
    </source>
</evidence>
<evidence type="ECO:0000256" key="4">
    <source>
        <dbReference type="ARBA" id="ARBA00022512"/>
    </source>
</evidence>
<dbReference type="GO" id="GO:0071555">
    <property type="term" value="P:cell wall organization"/>
    <property type="evidence" value="ECO:0007669"/>
    <property type="project" value="UniProtKB-KW"/>
</dbReference>
<dbReference type="GO" id="GO:0004553">
    <property type="term" value="F:hydrolase activity, hydrolyzing O-glycosyl compounds"/>
    <property type="evidence" value="ECO:0007669"/>
    <property type="project" value="InterPro"/>
</dbReference>
<dbReference type="Pfam" id="PF00332">
    <property type="entry name" value="Glyco_hydro_17"/>
    <property type="match status" value="1"/>
</dbReference>
<feature type="transmembrane region" description="Helical" evidence="16">
    <location>
        <begin position="84"/>
        <end position="101"/>
    </location>
</feature>
<dbReference type="GO" id="GO:0000272">
    <property type="term" value="P:polysaccharide catabolic process"/>
    <property type="evidence" value="ECO:0007669"/>
    <property type="project" value="UniProtKB-KW"/>
</dbReference>
<dbReference type="InterPro" id="IPR000490">
    <property type="entry name" value="Glyco_hydro_17"/>
</dbReference>
<dbReference type="RefSeq" id="WP_129465398.1">
    <property type="nucleotide sequence ID" value="NZ_SBKQ01000015.1"/>
</dbReference>
<evidence type="ECO:0000256" key="10">
    <source>
        <dbReference type="ARBA" id="ARBA00023277"/>
    </source>
</evidence>
<comment type="function">
    <text evidence="13">Glucanases play a role in cell expansion during growth, in cell-cell fusion during mating, and in spore release during sporulation. This enzyme may be involved in beta-glucan degradation. Active on laminarin and lichenan.</text>
</comment>
<evidence type="ECO:0000256" key="8">
    <source>
        <dbReference type="ARBA" id="ARBA00023136"/>
    </source>
</evidence>
<feature type="transmembrane region" description="Helical" evidence="16">
    <location>
        <begin position="319"/>
        <end position="338"/>
    </location>
</feature>
<evidence type="ECO:0000256" key="12">
    <source>
        <dbReference type="ARBA" id="ARBA00023326"/>
    </source>
</evidence>
<keyword evidence="3" id="KW-1003">Cell membrane</keyword>
<evidence type="ECO:0000313" key="18">
    <source>
        <dbReference type="Proteomes" id="UP000289734"/>
    </source>
</evidence>
<dbReference type="Gene3D" id="1.20.1250.20">
    <property type="entry name" value="MFS general substrate transporter like domains"/>
    <property type="match status" value="2"/>
</dbReference>
<evidence type="ECO:0000256" key="13">
    <source>
        <dbReference type="ARBA" id="ARBA00037649"/>
    </source>
</evidence>
<protein>
    <recommendedName>
        <fullName evidence="15">Endo-1,3-beta-glucanase btgC</fullName>
    </recommendedName>
    <alternativeName>
        <fullName evidence="14">Laminarinase btgC</fullName>
    </alternativeName>
</protein>
<dbReference type="InterPro" id="IPR017853">
    <property type="entry name" value="GH"/>
</dbReference>
<dbReference type="GO" id="GO:0005886">
    <property type="term" value="C:plasma membrane"/>
    <property type="evidence" value="ECO:0007669"/>
    <property type="project" value="UniProtKB-SubCell"/>
</dbReference>
<dbReference type="PANTHER" id="PTHR16631">
    <property type="entry name" value="GLUCAN 1,3-BETA-GLUCOSIDASE"/>
    <property type="match status" value="1"/>
</dbReference>
<feature type="transmembrane region" description="Helical" evidence="16">
    <location>
        <begin position="16"/>
        <end position="39"/>
    </location>
</feature>
<keyword evidence="9" id="KW-0325">Glycoprotein</keyword>
<keyword evidence="7" id="KW-0378">Hydrolase</keyword>
<feature type="transmembrane region" description="Helical" evidence="16">
    <location>
        <begin position="390"/>
        <end position="412"/>
    </location>
</feature>
<evidence type="ECO:0000256" key="6">
    <source>
        <dbReference type="ARBA" id="ARBA00022729"/>
    </source>
</evidence>
<dbReference type="Gene3D" id="3.20.20.80">
    <property type="entry name" value="Glycosidases"/>
    <property type="match status" value="1"/>
</dbReference>
<dbReference type="Pfam" id="PF13347">
    <property type="entry name" value="MFS_2"/>
    <property type="match status" value="1"/>
</dbReference>
<name>A0A4Q1KJ00_9FLAO</name>
<keyword evidence="12" id="KW-0624">Polysaccharide degradation</keyword>
<keyword evidence="18" id="KW-1185">Reference proteome</keyword>
<keyword evidence="5" id="KW-0964">Secreted</keyword>
<keyword evidence="16" id="KW-0812">Transmembrane</keyword>
<dbReference type="InterPro" id="IPR050732">
    <property type="entry name" value="Beta-glucan_modifiers"/>
</dbReference>
<sequence length="786" mass="89138">MSNNISNGKVAMGQKIAFGLGMLANQMFPAALGIFMVVLVQDLGFPTWMWGVLFFLPRVFDSITDPIMGFISDNTKSKWGRRRHYVFIGAIIMAISFILMWQLERADGITYNFYYFLLWSLLFYLGLTIFSVPYVAMGYEMSNDFHERTSIMAVSQWIGQWAWVIAPWFWVVMYDPSWFSSADVAAQTLAIWVGIGCGLLAVVPAVFIKSESTLNDNNLKPLTMKNIGSSFNEIIKGFREAFKLEPFRKLCIATFFIFNAFNTVASFSFFIIVYYLFNGDAGAAWIWPTLFGSIGALATTFLVIPIVARMSKMMGKKNAFLTSQGISIFGYILLWFLFVPGKPYLFLFALPFFSFGIGGLFTLMMSMTADVCDLDELNFGHRREGIFGAIYWWMVKFGFAIAGGLSGLIMYLVDFTPNAPTQPDGAVDGLRLFFSAFPIVGTLIAMYIMRNYDITEKRAKEISAELEKRKSNKLIESSSYLPGKLKSLIKNNNFNSTELNLKNESELINRYGEILNDGLHGLCFSPYVEGQQVGDILSANQIRRRLDIIAPHTKWIRSFSCTEGNELIPEIAHQKGLKTVVGAWISDDRNRNDKEIENLIKLAKAGLVDIAAVGNEVLHRNEISELELIAYIKRVKEAIPTIPVGYVDAYYQFLERPELVTTSDVLLVNFYPFWEGANNDYSVSYLQNMMELTQTISKGKKIIIAETGWPSKGENVQEALPSEMNAMKYFIASQEWAKNNNFELFYFSSFDESWKVKQEGTVGTAWGIWDKNEKLKFELKTDTYVI</sequence>
<evidence type="ECO:0000256" key="1">
    <source>
        <dbReference type="ARBA" id="ARBA00004191"/>
    </source>
</evidence>
<keyword evidence="16" id="KW-1133">Transmembrane helix</keyword>
<dbReference type="SUPFAM" id="SSF51445">
    <property type="entry name" value="(Trans)glycosidases"/>
    <property type="match status" value="1"/>
</dbReference>
<dbReference type="Proteomes" id="UP000289734">
    <property type="component" value="Unassembled WGS sequence"/>
</dbReference>
<reference evidence="18" key="1">
    <citation type="submission" date="2019-01" db="EMBL/GenBank/DDBJ databases">
        <title>Cytophagaceae bacterium strain CAR-16.</title>
        <authorList>
            <person name="Chen W.-M."/>
        </authorList>
    </citation>
    <scope>NUCLEOTIDE SEQUENCE [LARGE SCALE GENOMIC DNA]</scope>
    <source>
        <strain evidence="18">ICH-30</strain>
    </source>
</reference>
<dbReference type="PANTHER" id="PTHR16631:SF17">
    <property type="entry name" value="GLUCAN ENDO-1,3-BETA-GLUCOSIDASE BTGC"/>
    <property type="match status" value="1"/>
</dbReference>
<evidence type="ECO:0000256" key="11">
    <source>
        <dbReference type="ARBA" id="ARBA00023316"/>
    </source>
</evidence>
<dbReference type="CDD" id="cd17332">
    <property type="entry name" value="MFS_MelB_like"/>
    <property type="match status" value="1"/>
</dbReference>
<evidence type="ECO:0000256" key="3">
    <source>
        <dbReference type="ARBA" id="ARBA00022475"/>
    </source>
</evidence>
<comment type="caution">
    <text evidence="17">The sequence shown here is derived from an EMBL/GenBank/DDBJ whole genome shotgun (WGS) entry which is preliminary data.</text>
</comment>
<feature type="transmembrane region" description="Helical" evidence="16">
    <location>
        <begin position="344"/>
        <end position="369"/>
    </location>
</feature>
<comment type="subcellular location">
    <subcellularLocation>
        <location evidence="2">Cell membrane</location>
    </subcellularLocation>
    <subcellularLocation>
        <location evidence="1">Secreted</location>
        <location evidence="1">Cell wall</location>
    </subcellularLocation>
</comment>
<feature type="transmembrane region" description="Helical" evidence="16">
    <location>
        <begin position="432"/>
        <end position="449"/>
    </location>
</feature>
<gene>
    <name evidence="17" type="ORF">EQG68_13385</name>
</gene>